<comment type="caution">
    <text evidence="2">The sequence shown here is derived from an EMBL/GenBank/DDBJ whole genome shotgun (WGS) entry which is preliminary data.</text>
</comment>
<accession>A0AAV4IKU4</accession>
<sequence length="174" mass="18953">MSQETRLRVWTWLPNPSQVVPRETPPDTEVAMAAEKSALMVRNFARVAKQLKVKREFLSDRKVKVICPSGFLFHDFNSKDDNDDRHEDIDNVDDIDNNDDDEEEEEDNNDGGGGGDGDAGDGGGGGDGDAGDGGGGGGHCAGGNGYRYGDKNDKMDLNDLFNTYKCSGEKFRMI</sequence>
<proteinExistence type="predicted"/>
<dbReference type="Proteomes" id="UP000762676">
    <property type="component" value="Unassembled WGS sequence"/>
</dbReference>
<protein>
    <submittedName>
        <fullName evidence="2">Uncharacterized protein</fullName>
    </submittedName>
</protein>
<organism evidence="2 3">
    <name type="scientific">Elysia marginata</name>
    <dbReference type="NCBI Taxonomy" id="1093978"/>
    <lineage>
        <taxon>Eukaryota</taxon>
        <taxon>Metazoa</taxon>
        <taxon>Spiralia</taxon>
        <taxon>Lophotrochozoa</taxon>
        <taxon>Mollusca</taxon>
        <taxon>Gastropoda</taxon>
        <taxon>Heterobranchia</taxon>
        <taxon>Euthyneura</taxon>
        <taxon>Panpulmonata</taxon>
        <taxon>Sacoglossa</taxon>
        <taxon>Placobranchoidea</taxon>
        <taxon>Plakobranchidae</taxon>
        <taxon>Elysia</taxon>
    </lineage>
</organism>
<feature type="compositionally biased region" description="Basic and acidic residues" evidence="1">
    <location>
        <begin position="76"/>
        <end position="89"/>
    </location>
</feature>
<dbReference type="EMBL" id="BMAT01006326">
    <property type="protein sequence ID" value="GFS10250.1"/>
    <property type="molecule type" value="Genomic_DNA"/>
</dbReference>
<feature type="region of interest" description="Disordered" evidence="1">
    <location>
        <begin position="72"/>
        <end position="145"/>
    </location>
</feature>
<reference evidence="2 3" key="1">
    <citation type="journal article" date="2021" name="Elife">
        <title>Chloroplast acquisition without the gene transfer in kleptoplastic sea slugs, Plakobranchus ocellatus.</title>
        <authorList>
            <person name="Maeda T."/>
            <person name="Takahashi S."/>
            <person name="Yoshida T."/>
            <person name="Shimamura S."/>
            <person name="Takaki Y."/>
            <person name="Nagai Y."/>
            <person name="Toyoda A."/>
            <person name="Suzuki Y."/>
            <person name="Arimoto A."/>
            <person name="Ishii H."/>
            <person name="Satoh N."/>
            <person name="Nishiyama T."/>
            <person name="Hasebe M."/>
            <person name="Maruyama T."/>
            <person name="Minagawa J."/>
            <person name="Obokata J."/>
            <person name="Shigenobu S."/>
        </authorList>
    </citation>
    <scope>NUCLEOTIDE SEQUENCE [LARGE SCALE GENOMIC DNA]</scope>
</reference>
<name>A0AAV4IKU4_9GAST</name>
<gene>
    <name evidence="2" type="ORF">ElyMa_003056600</name>
</gene>
<keyword evidence="3" id="KW-1185">Reference proteome</keyword>
<dbReference type="AlphaFoldDB" id="A0AAV4IKU4"/>
<feature type="compositionally biased region" description="Acidic residues" evidence="1">
    <location>
        <begin position="90"/>
        <end position="109"/>
    </location>
</feature>
<evidence type="ECO:0000313" key="2">
    <source>
        <dbReference type="EMBL" id="GFS10250.1"/>
    </source>
</evidence>
<feature type="compositionally biased region" description="Gly residues" evidence="1">
    <location>
        <begin position="110"/>
        <end position="145"/>
    </location>
</feature>
<evidence type="ECO:0000313" key="3">
    <source>
        <dbReference type="Proteomes" id="UP000762676"/>
    </source>
</evidence>
<evidence type="ECO:0000256" key="1">
    <source>
        <dbReference type="SAM" id="MobiDB-lite"/>
    </source>
</evidence>